<feature type="domain" description="ATP-dependent helicase CHD1-2/hrp3 HTH" evidence="3">
    <location>
        <begin position="106"/>
        <end position="191"/>
    </location>
</feature>
<dbReference type="CDD" id="cd00167">
    <property type="entry name" value="SANT"/>
    <property type="match status" value="1"/>
</dbReference>
<evidence type="ECO:0000256" key="1">
    <source>
        <dbReference type="ARBA" id="ARBA00023125"/>
    </source>
</evidence>
<name>A0A438KG63_VITVI</name>
<dbReference type="InterPro" id="IPR056302">
    <property type="entry name" value="CHD1-2/Hrp3_HTH"/>
</dbReference>
<dbReference type="PANTHER" id="PTHR45623">
    <property type="entry name" value="CHROMODOMAIN-HELICASE-DNA-BINDING PROTEIN 3-RELATED-RELATED"/>
    <property type="match status" value="1"/>
</dbReference>
<proteinExistence type="predicted"/>
<accession>A0A438KG63</accession>
<dbReference type="InterPro" id="IPR001005">
    <property type="entry name" value="SANT/Myb"/>
</dbReference>
<keyword evidence="2" id="KW-0539">Nucleus</keyword>
<evidence type="ECO:0000256" key="2">
    <source>
        <dbReference type="ARBA" id="ARBA00023242"/>
    </source>
</evidence>
<dbReference type="GO" id="GO:0003677">
    <property type="term" value="F:DNA binding"/>
    <property type="evidence" value="ECO:0007669"/>
    <property type="project" value="UniProtKB-KW"/>
</dbReference>
<dbReference type="Gene3D" id="1.10.10.60">
    <property type="entry name" value="Homeodomain-like"/>
    <property type="match status" value="1"/>
</dbReference>
<comment type="caution">
    <text evidence="4">The sequence shown here is derived from an EMBL/GenBank/DDBJ whole genome shotgun (WGS) entry which is preliminary data.</text>
</comment>
<gene>
    <name evidence="4" type="primary">CHR5_14</name>
    <name evidence="4" type="ORF">CK203_004548</name>
</gene>
<dbReference type="Proteomes" id="UP000288805">
    <property type="component" value="Unassembled WGS sequence"/>
</dbReference>
<reference evidence="4 5" key="1">
    <citation type="journal article" date="2018" name="PLoS Genet.">
        <title>Population sequencing reveals clonal diversity and ancestral inbreeding in the grapevine cultivar Chardonnay.</title>
        <authorList>
            <person name="Roach M.J."/>
            <person name="Johnson D.L."/>
            <person name="Bohlmann J."/>
            <person name="van Vuuren H.J."/>
            <person name="Jones S.J."/>
            <person name="Pretorius I.S."/>
            <person name="Schmidt S.A."/>
            <person name="Borneman A.R."/>
        </authorList>
    </citation>
    <scope>NUCLEOTIDE SEQUENCE [LARGE SCALE GENOMIC DNA]</scope>
    <source>
        <strain evidence="5">cv. Chardonnay</strain>
        <tissue evidence="4">Leaf</tissue>
    </source>
</reference>
<evidence type="ECO:0000259" key="3">
    <source>
        <dbReference type="Pfam" id="PF23588"/>
    </source>
</evidence>
<protein>
    <submittedName>
        <fullName evidence="4">Protein chromatin remodeling 5</fullName>
    </submittedName>
</protein>
<evidence type="ECO:0000313" key="5">
    <source>
        <dbReference type="Proteomes" id="UP000288805"/>
    </source>
</evidence>
<evidence type="ECO:0000313" key="4">
    <source>
        <dbReference type="EMBL" id="RVX20205.1"/>
    </source>
</evidence>
<dbReference type="AlphaFoldDB" id="A0A438KG63"/>
<dbReference type="EMBL" id="QGNW01000007">
    <property type="protein sequence ID" value="RVX20205.1"/>
    <property type="molecule type" value="Genomic_DNA"/>
</dbReference>
<dbReference type="Pfam" id="PF23588">
    <property type="entry name" value="HTH_CHD1_Hrp3"/>
    <property type="match status" value="1"/>
</dbReference>
<sequence>MVDKDSAFSSVIYKAGSLVLKFGNPSQIGSIVMEVGGTIEAAPTEAQIELFDVLIDGCREAVKEGNLDPKGPILDFFGVPVKANEVLNRVQELQLLAKRISRYEDPIAQFRVLMYLKPSNWSKGCGWNQIDDARLLLGIHYHGFGNWEKIRLDERLGLTKKIAPVELQHHETFLPRAPNLKDRASALLEMVGNHLCPFLG</sequence>
<keyword evidence="1" id="KW-0238">DNA-binding</keyword>
<dbReference type="PANTHER" id="PTHR45623:SF14">
    <property type="entry name" value="CHROMODOMAIN-HELICASE-DNA-BINDING PROTEIN 1"/>
    <property type="match status" value="1"/>
</dbReference>
<organism evidence="4 5">
    <name type="scientific">Vitis vinifera</name>
    <name type="common">Grape</name>
    <dbReference type="NCBI Taxonomy" id="29760"/>
    <lineage>
        <taxon>Eukaryota</taxon>
        <taxon>Viridiplantae</taxon>
        <taxon>Streptophyta</taxon>
        <taxon>Embryophyta</taxon>
        <taxon>Tracheophyta</taxon>
        <taxon>Spermatophyta</taxon>
        <taxon>Magnoliopsida</taxon>
        <taxon>eudicotyledons</taxon>
        <taxon>Gunneridae</taxon>
        <taxon>Pentapetalae</taxon>
        <taxon>rosids</taxon>
        <taxon>Vitales</taxon>
        <taxon>Vitaceae</taxon>
        <taxon>Viteae</taxon>
        <taxon>Vitis</taxon>
    </lineage>
</organism>